<protein>
    <submittedName>
        <fullName evidence="2">Uncharacterized protein</fullName>
    </submittedName>
</protein>
<reference evidence="2" key="1">
    <citation type="submission" date="2022-11" db="UniProtKB">
        <authorList>
            <consortium name="WormBaseParasite"/>
        </authorList>
    </citation>
    <scope>IDENTIFICATION</scope>
</reference>
<organism evidence="1 2">
    <name type="scientific">Panagrolaimus sp. JU765</name>
    <dbReference type="NCBI Taxonomy" id="591449"/>
    <lineage>
        <taxon>Eukaryota</taxon>
        <taxon>Metazoa</taxon>
        <taxon>Ecdysozoa</taxon>
        <taxon>Nematoda</taxon>
        <taxon>Chromadorea</taxon>
        <taxon>Rhabditida</taxon>
        <taxon>Tylenchina</taxon>
        <taxon>Panagrolaimomorpha</taxon>
        <taxon>Panagrolaimoidea</taxon>
        <taxon>Panagrolaimidae</taxon>
        <taxon>Panagrolaimus</taxon>
    </lineage>
</organism>
<evidence type="ECO:0000313" key="1">
    <source>
        <dbReference type="Proteomes" id="UP000887576"/>
    </source>
</evidence>
<proteinExistence type="predicted"/>
<dbReference type="Proteomes" id="UP000887576">
    <property type="component" value="Unplaced"/>
</dbReference>
<sequence>MDVTTSTTLDNFKLNQPCSLALKFILQADYNNGTSFFLECQTADGLK</sequence>
<dbReference type="WBParaSite" id="JU765_v2.g3363.t1">
    <property type="protein sequence ID" value="JU765_v2.g3363.t1"/>
    <property type="gene ID" value="JU765_v2.g3363"/>
</dbReference>
<accession>A0AC34R4I9</accession>
<name>A0AC34R4I9_9BILA</name>
<evidence type="ECO:0000313" key="2">
    <source>
        <dbReference type="WBParaSite" id="JU765_v2.g3363.t1"/>
    </source>
</evidence>